<keyword evidence="2" id="KW-1185">Reference proteome</keyword>
<dbReference type="AlphaFoldDB" id="A0A098LIT4"/>
<proteinExistence type="predicted"/>
<accession>A0A098LIT4</accession>
<gene>
    <name evidence="1" type="ORF">MYP_3312</name>
</gene>
<sequence length="55" mass="6785">MRKALNEDYYTYKLDAITLEYSEMTEEDFHQKWKAKYDKRYVGRGALLQLWITEM</sequence>
<protein>
    <submittedName>
        <fullName evidence="1">Uncharacterized protein</fullName>
    </submittedName>
</protein>
<evidence type="ECO:0000313" key="2">
    <source>
        <dbReference type="Proteomes" id="UP000030185"/>
    </source>
</evidence>
<comment type="caution">
    <text evidence="1">The sequence shown here is derived from an EMBL/GenBank/DDBJ whole genome shotgun (WGS) entry which is preliminary data.</text>
</comment>
<reference evidence="1 2" key="1">
    <citation type="submission" date="2014-09" db="EMBL/GenBank/DDBJ databases">
        <title>Sporocytophaga myxococcoides PG-01 genome sequencing.</title>
        <authorList>
            <person name="Liu L."/>
            <person name="Gao P.J."/>
            <person name="Chen G.J."/>
            <person name="Wang L.S."/>
        </authorList>
    </citation>
    <scope>NUCLEOTIDE SEQUENCE [LARGE SCALE GENOMIC DNA]</scope>
    <source>
        <strain evidence="1 2">PG-01</strain>
    </source>
</reference>
<evidence type="ECO:0000313" key="1">
    <source>
        <dbReference type="EMBL" id="GAL86083.1"/>
    </source>
</evidence>
<dbReference type="eggNOG" id="ENOG5030PQI">
    <property type="taxonomic scope" value="Bacteria"/>
</dbReference>
<name>A0A098LIT4_9BACT</name>
<dbReference type="Proteomes" id="UP000030185">
    <property type="component" value="Unassembled WGS sequence"/>
</dbReference>
<dbReference type="EMBL" id="BBLT01000006">
    <property type="protein sequence ID" value="GAL86083.1"/>
    <property type="molecule type" value="Genomic_DNA"/>
</dbReference>
<organism evidence="1 2">
    <name type="scientific">Sporocytophaga myxococcoides</name>
    <dbReference type="NCBI Taxonomy" id="153721"/>
    <lineage>
        <taxon>Bacteria</taxon>
        <taxon>Pseudomonadati</taxon>
        <taxon>Bacteroidota</taxon>
        <taxon>Cytophagia</taxon>
        <taxon>Cytophagales</taxon>
        <taxon>Cytophagaceae</taxon>
        <taxon>Sporocytophaga</taxon>
    </lineage>
</organism>